<protein>
    <submittedName>
        <fullName evidence="16">TonB-dependent receptor</fullName>
    </submittedName>
</protein>
<evidence type="ECO:0000256" key="1">
    <source>
        <dbReference type="ARBA" id="ARBA00004571"/>
    </source>
</evidence>
<keyword evidence="16" id="KW-0675">Receptor</keyword>
<evidence type="ECO:0000256" key="13">
    <source>
        <dbReference type="SAM" id="SignalP"/>
    </source>
</evidence>
<keyword evidence="4" id="KW-0410">Iron transport</keyword>
<evidence type="ECO:0000256" key="11">
    <source>
        <dbReference type="PROSITE-ProRule" id="PRU01360"/>
    </source>
</evidence>
<sequence length="708" mass="76454">MLLASALFGMASSGVARAQVEPQADIMVTARKVSEPLLKAPVAVTSVSGDTIVAAGLQSITDLTRIAPNVDISGGIAGQLQGQISIRGISTLVRNIGLETGVGIYVDGVYVGRPENFVQHLLDIDRVEIARGPQGTEYGKNTIAGVINVQTRQPDADPGLSVRLDAGNYDYRRGEAVLGTRLNDRLSVRGAVAYARQDGFYRHLSGGEDAGSTDLLTWRLSAKFAPTDQLSFIARWDGLRDRGVPAFFQADALAGYPADFPSRQPLHVNNNRPNRLHRDSQGISLTSEWTSDAVSLTSITAYRDSSYDASLDDDQEQVDFVAADNFSDDSHFFSQELRLAGGMGKLRYLAGAYYFDQMVRTDRGLGLGADTGIPGEPTLTTRGRVKTRSGALFGRLDYQLSDRLSLSAGLRYTREKKRAHFVQNDVSGIFPLLGFPALTFDGHSTDNDLSPSASLSYEVVSNANVYARVSRGFKSAAYNVDIASSLSGLTASPEKATSYEVGVKALTFDKRLRLNLAAFHTDYDRLQVSQVLGNGLALTNAGRARIQGVEGEMFLQLSPALRIEGNAAILDAHYARFDNCGVPASVGGGSMDCAGNDLVLAPHFSGYGAVSYEVPVAFGTIFARADMDHRSTVYFEPTNSDGFKSGPRTLVNLRLGLRRGKWDIAAWVRNLTDEIYRTYADDRSGLGVFRTAAYGAPRTYGVSLSSTF</sequence>
<evidence type="ECO:0000256" key="5">
    <source>
        <dbReference type="ARBA" id="ARBA00022692"/>
    </source>
</evidence>
<dbReference type="Gene3D" id="2.40.170.20">
    <property type="entry name" value="TonB-dependent receptor, beta-barrel domain"/>
    <property type="match status" value="1"/>
</dbReference>
<feature type="chain" id="PRO_5020998616" evidence="13">
    <location>
        <begin position="19"/>
        <end position="708"/>
    </location>
</feature>
<proteinExistence type="inferred from homology"/>
<dbReference type="Pfam" id="PF07715">
    <property type="entry name" value="Plug"/>
    <property type="match status" value="1"/>
</dbReference>
<dbReference type="InterPro" id="IPR039426">
    <property type="entry name" value="TonB-dep_rcpt-like"/>
</dbReference>
<evidence type="ECO:0000256" key="12">
    <source>
        <dbReference type="RuleBase" id="RU003357"/>
    </source>
</evidence>
<feature type="domain" description="TonB-dependent receptor plug" evidence="15">
    <location>
        <begin position="38"/>
        <end position="146"/>
    </location>
</feature>
<evidence type="ECO:0000313" key="17">
    <source>
        <dbReference type="Proteomes" id="UP000292734"/>
    </source>
</evidence>
<dbReference type="EMBL" id="SEOM01000005">
    <property type="protein sequence ID" value="RYM00340.1"/>
    <property type="molecule type" value="Genomic_DNA"/>
</dbReference>
<feature type="domain" description="TonB-dependent receptor-like beta-barrel" evidence="14">
    <location>
        <begin position="258"/>
        <end position="671"/>
    </location>
</feature>
<dbReference type="Pfam" id="PF00593">
    <property type="entry name" value="TonB_dep_Rec_b-barrel"/>
    <property type="match status" value="1"/>
</dbReference>
<organism evidence="16 17">
    <name type="scientific">Sphingobium indicum</name>
    <dbReference type="NCBI Taxonomy" id="332055"/>
    <lineage>
        <taxon>Bacteria</taxon>
        <taxon>Pseudomonadati</taxon>
        <taxon>Pseudomonadota</taxon>
        <taxon>Alphaproteobacteria</taxon>
        <taxon>Sphingomonadales</taxon>
        <taxon>Sphingomonadaceae</taxon>
        <taxon>Sphingobium</taxon>
    </lineage>
</organism>
<reference evidence="16 17" key="1">
    <citation type="submission" date="2019-02" db="EMBL/GenBank/DDBJ databases">
        <authorList>
            <person name="Feng G."/>
        </authorList>
    </citation>
    <scope>NUCLEOTIDE SEQUENCE [LARGE SCALE GENOMIC DNA]</scope>
    <source>
        <strain evidence="16 17">DSM 26779</strain>
    </source>
</reference>
<dbReference type="CDD" id="cd01347">
    <property type="entry name" value="ligand_gated_channel"/>
    <property type="match status" value="1"/>
</dbReference>
<keyword evidence="8 12" id="KW-0798">TonB box</keyword>
<keyword evidence="6" id="KW-0408">Iron</keyword>
<keyword evidence="2 11" id="KW-0813">Transport</keyword>
<name>A0A4Q4J4C9_9SPHN</name>
<keyword evidence="13" id="KW-0732">Signal</keyword>
<evidence type="ECO:0000256" key="6">
    <source>
        <dbReference type="ARBA" id="ARBA00023004"/>
    </source>
</evidence>
<dbReference type="SUPFAM" id="SSF56935">
    <property type="entry name" value="Porins"/>
    <property type="match status" value="1"/>
</dbReference>
<evidence type="ECO:0000256" key="8">
    <source>
        <dbReference type="ARBA" id="ARBA00023077"/>
    </source>
</evidence>
<comment type="similarity">
    <text evidence="11 12">Belongs to the TonB-dependent receptor family.</text>
</comment>
<evidence type="ECO:0000256" key="3">
    <source>
        <dbReference type="ARBA" id="ARBA00022452"/>
    </source>
</evidence>
<comment type="subcellular location">
    <subcellularLocation>
        <location evidence="1 11">Cell outer membrane</location>
        <topology evidence="1 11">Multi-pass membrane protein</topology>
    </subcellularLocation>
</comment>
<dbReference type="InterPro" id="IPR036942">
    <property type="entry name" value="Beta-barrel_TonB_sf"/>
</dbReference>
<accession>A0A4Q4J4C9</accession>
<evidence type="ECO:0000259" key="14">
    <source>
        <dbReference type="Pfam" id="PF00593"/>
    </source>
</evidence>
<dbReference type="AlphaFoldDB" id="A0A4Q4J4C9"/>
<dbReference type="PROSITE" id="PS52016">
    <property type="entry name" value="TONB_DEPENDENT_REC_3"/>
    <property type="match status" value="1"/>
</dbReference>
<dbReference type="InterPro" id="IPR012910">
    <property type="entry name" value="Plug_dom"/>
</dbReference>
<evidence type="ECO:0000256" key="7">
    <source>
        <dbReference type="ARBA" id="ARBA00023065"/>
    </source>
</evidence>
<dbReference type="PANTHER" id="PTHR32552:SF81">
    <property type="entry name" value="TONB-DEPENDENT OUTER MEMBRANE RECEPTOR"/>
    <property type="match status" value="1"/>
</dbReference>
<keyword evidence="10 11" id="KW-0998">Cell outer membrane</keyword>
<comment type="caution">
    <text evidence="16">The sequence shown here is derived from an EMBL/GenBank/DDBJ whole genome shotgun (WGS) entry which is preliminary data.</text>
</comment>
<dbReference type="GO" id="GO:0009279">
    <property type="term" value="C:cell outer membrane"/>
    <property type="evidence" value="ECO:0007669"/>
    <property type="project" value="UniProtKB-SubCell"/>
</dbReference>
<dbReference type="PANTHER" id="PTHR32552">
    <property type="entry name" value="FERRICHROME IRON RECEPTOR-RELATED"/>
    <property type="match status" value="1"/>
</dbReference>
<evidence type="ECO:0000256" key="10">
    <source>
        <dbReference type="ARBA" id="ARBA00023237"/>
    </source>
</evidence>
<keyword evidence="5 11" id="KW-0812">Transmembrane</keyword>
<keyword evidence="7" id="KW-0406">Ion transport</keyword>
<keyword evidence="3 11" id="KW-1134">Transmembrane beta strand</keyword>
<keyword evidence="9 11" id="KW-0472">Membrane</keyword>
<evidence type="ECO:0000313" key="16">
    <source>
        <dbReference type="EMBL" id="RYM00340.1"/>
    </source>
</evidence>
<dbReference type="InterPro" id="IPR000531">
    <property type="entry name" value="Beta-barrel_TonB"/>
</dbReference>
<gene>
    <name evidence="16" type="ORF">EWH08_13965</name>
</gene>
<evidence type="ECO:0000256" key="2">
    <source>
        <dbReference type="ARBA" id="ARBA00022448"/>
    </source>
</evidence>
<dbReference type="GO" id="GO:0006826">
    <property type="term" value="P:iron ion transport"/>
    <property type="evidence" value="ECO:0007669"/>
    <property type="project" value="UniProtKB-KW"/>
</dbReference>
<feature type="signal peptide" evidence="13">
    <location>
        <begin position="1"/>
        <end position="18"/>
    </location>
</feature>
<dbReference type="RefSeq" id="WP_025772809.1">
    <property type="nucleotide sequence ID" value="NZ_JACBZE010000006.1"/>
</dbReference>
<dbReference type="Proteomes" id="UP000292734">
    <property type="component" value="Unassembled WGS sequence"/>
</dbReference>
<evidence type="ECO:0000259" key="15">
    <source>
        <dbReference type="Pfam" id="PF07715"/>
    </source>
</evidence>
<evidence type="ECO:0000256" key="4">
    <source>
        <dbReference type="ARBA" id="ARBA00022496"/>
    </source>
</evidence>
<evidence type="ECO:0000256" key="9">
    <source>
        <dbReference type="ARBA" id="ARBA00023136"/>
    </source>
</evidence>